<evidence type="ECO:0000313" key="1">
    <source>
        <dbReference type="EMBL" id="DAF98381.1"/>
    </source>
</evidence>
<dbReference type="EMBL" id="BK016146">
    <property type="protein sequence ID" value="DAF98381.1"/>
    <property type="molecule type" value="Genomic_DNA"/>
</dbReference>
<name>A0A8S5UV79_9CAUD</name>
<proteinExistence type="predicted"/>
<sequence>MLQPINPEYEPKKYDYTDEFNPVYIIGIVIELRRKI</sequence>
<protein>
    <submittedName>
        <fullName evidence="1">Uncharacterized protein</fullName>
    </submittedName>
</protein>
<accession>A0A8S5UV79</accession>
<organism evidence="1">
    <name type="scientific">Siphoviridae sp. ctnNB1</name>
    <dbReference type="NCBI Taxonomy" id="2825660"/>
    <lineage>
        <taxon>Viruses</taxon>
        <taxon>Duplodnaviria</taxon>
        <taxon>Heunggongvirae</taxon>
        <taxon>Uroviricota</taxon>
        <taxon>Caudoviricetes</taxon>
    </lineage>
</organism>
<reference evidence="1" key="1">
    <citation type="journal article" date="2021" name="Proc. Natl. Acad. Sci. U.S.A.">
        <title>A Catalog of Tens of Thousands of Viruses from Human Metagenomes Reveals Hidden Associations with Chronic Diseases.</title>
        <authorList>
            <person name="Tisza M.J."/>
            <person name="Buck C.B."/>
        </authorList>
    </citation>
    <scope>NUCLEOTIDE SEQUENCE</scope>
    <source>
        <strain evidence="1">CtnNB1</strain>
    </source>
</reference>